<dbReference type="PANTHER" id="PTHR43861">
    <property type="entry name" value="TRANS-ACONITATE 2-METHYLTRANSFERASE-RELATED"/>
    <property type="match status" value="1"/>
</dbReference>
<evidence type="ECO:0000313" key="4">
    <source>
        <dbReference type="EMBL" id="NGP75450.1"/>
    </source>
</evidence>
<gene>
    <name evidence="4" type="ORF">G3570_02315</name>
</gene>
<evidence type="ECO:0000313" key="5">
    <source>
        <dbReference type="Proteomes" id="UP000473278"/>
    </source>
</evidence>
<dbReference type="CDD" id="cd02440">
    <property type="entry name" value="AdoMet_MTases"/>
    <property type="match status" value="1"/>
</dbReference>
<dbReference type="GO" id="GO:0032259">
    <property type="term" value="P:methylation"/>
    <property type="evidence" value="ECO:0007669"/>
    <property type="project" value="UniProtKB-KW"/>
</dbReference>
<evidence type="ECO:0000259" key="3">
    <source>
        <dbReference type="Pfam" id="PF08241"/>
    </source>
</evidence>
<keyword evidence="2" id="KW-0472">Membrane</keyword>
<organism evidence="4 5">
    <name type="scientific">Halalkalibaculum roseum</name>
    <dbReference type="NCBI Taxonomy" id="2709311"/>
    <lineage>
        <taxon>Bacteria</taxon>
        <taxon>Pseudomonadati</taxon>
        <taxon>Balneolota</taxon>
        <taxon>Balneolia</taxon>
        <taxon>Balneolales</taxon>
        <taxon>Balneolaceae</taxon>
        <taxon>Halalkalibaculum</taxon>
    </lineage>
</organism>
<dbReference type="InterPro" id="IPR029063">
    <property type="entry name" value="SAM-dependent_MTases_sf"/>
</dbReference>
<reference evidence="4 5" key="1">
    <citation type="submission" date="2020-02" db="EMBL/GenBank/DDBJ databases">
        <title>Balneolaceae bacterium YR4-1, complete genome.</title>
        <authorList>
            <person name="Li Y."/>
            <person name="Wu S."/>
        </authorList>
    </citation>
    <scope>NUCLEOTIDE SEQUENCE [LARGE SCALE GENOMIC DNA]</scope>
    <source>
        <strain evidence="4 5">YR4-1</strain>
    </source>
</reference>
<dbReference type="Gene3D" id="3.40.50.150">
    <property type="entry name" value="Vaccinia Virus protein VP39"/>
    <property type="match status" value="1"/>
</dbReference>
<evidence type="ECO:0000256" key="1">
    <source>
        <dbReference type="ARBA" id="ARBA00022679"/>
    </source>
</evidence>
<dbReference type="InterPro" id="IPR013216">
    <property type="entry name" value="Methyltransf_11"/>
</dbReference>
<feature type="domain" description="Methyltransferase type 11" evidence="3">
    <location>
        <begin position="70"/>
        <end position="167"/>
    </location>
</feature>
<dbReference type="RefSeq" id="WP_165138763.1">
    <property type="nucleotide sequence ID" value="NZ_JAALLT010000001.1"/>
</dbReference>
<keyword evidence="1 4" id="KW-0808">Transferase</keyword>
<comment type="caution">
    <text evidence="4">The sequence shown here is derived from an EMBL/GenBank/DDBJ whole genome shotgun (WGS) entry which is preliminary data.</text>
</comment>
<accession>A0A6M1SRK5</accession>
<dbReference type="EMBL" id="JAALLT010000001">
    <property type="protein sequence ID" value="NGP75450.1"/>
    <property type="molecule type" value="Genomic_DNA"/>
</dbReference>
<keyword evidence="4" id="KW-0489">Methyltransferase</keyword>
<keyword evidence="2" id="KW-1133">Transmembrane helix</keyword>
<evidence type="ECO:0000256" key="2">
    <source>
        <dbReference type="SAM" id="Phobius"/>
    </source>
</evidence>
<feature type="transmembrane region" description="Helical" evidence="2">
    <location>
        <begin position="21"/>
        <end position="40"/>
    </location>
</feature>
<keyword evidence="5" id="KW-1185">Reference proteome</keyword>
<dbReference type="GO" id="GO:0008757">
    <property type="term" value="F:S-adenosylmethionine-dependent methyltransferase activity"/>
    <property type="evidence" value="ECO:0007669"/>
    <property type="project" value="InterPro"/>
</dbReference>
<dbReference type="Pfam" id="PF08241">
    <property type="entry name" value="Methyltransf_11"/>
    <property type="match status" value="1"/>
</dbReference>
<proteinExistence type="predicted"/>
<name>A0A6M1SRK5_9BACT</name>
<dbReference type="Proteomes" id="UP000473278">
    <property type="component" value="Unassembled WGS sequence"/>
</dbReference>
<dbReference type="AlphaFoldDB" id="A0A6M1SRK5"/>
<dbReference type="SUPFAM" id="SSF53335">
    <property type="entry name" value="S-adenosyl-L-methionine-dependent methyltransferases"/>
    <property type="match status" value="1"/>
</dbReference>
<protein>
    <submittedName>
        <fullName evidence="4">Methyltransferase domain-containing protein</fullName>
    </submittedName>
</protein>
<dbReference type="PANTHER" id="PTHR43861:SF3">
    <property type="entry name" value="PUTATIVE (AFU_ORTHOLOGUE AFUA_2G14390)-RELATED"/>
    <property type="match status" value="1"/>
</dbReference>
<sequence>MSSKPEFPYYSVTSTLHIAAIRLRTLIVNGLWIMLIFLTATGCARAQSYSSDVNWLIKVLDIKEGSHVADIGAGDGGQTLAIARYIGEKGHIFSTELGEDSVEELREEIENSGMNNIDVLEAHNTHTNLPEECCEAIYMRRVYHHITDPASMNKSLYRTLKPGGKLAVIDFEPRGREAEAGGRASGSSHGVTLETVVKELQQAGFEILSQEQRSGRNVYVVAQRPEEAG</sequence>
<keyword evidence="2" id="KW-0812">Transmembrane</keyword>